<accession>A0ACC1SD90</accession>
<keyword evidence="2" id="KW-1185">Reference proteome</keyword>
<evidence type="ECO:0000313" key="1">
    <source>
        <dbReference type="EMBL" id="KAJ3537071.1"/>
    </source>
</evidence>
<sequence>MDSTDLYGVCTGGIITLLILFSLCRSLILPASKLIRRFFLRQIYFSLLPRWLGGSFRLSRYSGLLIGLFINANICLLAIGVSEKSDFVRRLGRAALINLIPLCAGGRFNAVANILSVRPDSYLLIHKSTNELAKVKALCSVGALAITSVPALWRWMYECMSALHLAFAATGVASLWFHLRAGNTLHAPKIYLILAISAFVLIKTIGLLKILFTNISTKFISTACIQQIGHGVEVQVSMPRPLNFHAGQFVYLSIPRLAAFQSHPFQIAWEYLSESGCQVLVLRLATPMTDYVAFIEGPYGSPAVQHEYGTVLLFATGIGIAGQLPYMKEQLRLYREWRTKTRRYVLFWEMDAEEYRYWVNEWINEILSWNINYDIQLYIRGHFLTNDAEAGTTVEKGENLLRLTLNYFPMDPETLIHSEIQKSKGRGRTLISLCMDPSAAQTITQIVSPMLGDDIDLHELSDKGQVEGKDYREKIYLAIRGGISTQYTHIQIQFSAFDLSQPFVKCNDCELQSVDDIFDFLTQIIAESPNLLEIRNFCAETPDFSCSLENYFLWRLVCWCFARFKLVAGCIKRDRLAKCLGYLPIDWVWASWAIHVA</sequence>
<organism evidence="1 2">
    <name type="scientific">Fusarium decemcellulare</name>
    <dbReference type="NCBI Taxonomy" id="57161"/>
    <lineage>
        <taxon>Eukaryota</taxon>
        <taxon>Fungi</taxon>
        <taxon>Dikarya</taxon>
        <taxon>Ascomycota</taxon>
        <taxon>Pezizomycotina</taxon>
        <taxon>Sordariomycetes</taxon>
        <taxon>Hypocreomycetidae</taxon>
        <taxon>Hypocreales</taxon>
        <taxon>Nectriaceae</taxon>
        <taxon>Fusarium</taxon>
        <taxon>Fusarium decemcellulare species complex</taxon>
    </lineage>
</organism>
<comment type="caution">
    <text evidence="1">The sequence shown here is derived from an EMBL/GenBank/DDBJ whole genome shotgun (WGS) entry which is preliminary data.</text>
</comment>
<proteinExistence type="predicted"/>
<protein>
    <submittedName>
        <fullName evidence="1">Uncharacterized protein</fullName>
    </submittedName>
</protein>
<evidence type="ECO:0000313" key="2">
    <source>
        <dbReference type="Proteomes" id="UP001148629"/>
    </source>
</evidence>
<name>A0ACC1SD90_9HYPO</name>
<dbReference type="Proteomes" id="UP001148629">
    <property type="component" value="Unassembled WGS sequence"/>
</dbReference>
<gene>
    <name evidence="1" type="ORF">NM208_g6469</name>
</gene>
<dbReference type="EMBL" id="JANRMS010000601">
    <property type="protein sequence ID" value="KAJ3537071.1"/>
    <property type="molecule type" value="Genomic_DNA"/>
</dbReference>
<reference evidence="1" key="1">
    <citation type="submission" date="2022-08" db="EMBL/GenBank/DDBJ databases">
        <title>Genome Sequence of Fusarium decemcellulare.</title>
        <authorList>
            <person name="Buettner E."/>
        </authorList>
    </citation>
    <scope>NUCLEOTIDE SEQUENCE</scope>
    <source>
        <strain evidence="1">Babe19</strain>
    </source>
</reference>